<evidence type="ECO:0000259" key="8">
    <source>
        <dbReference type="PROSITE" id="PS50928"/>
    </source>
</evidence>
<feature type="transmembrane region" description="Helical" evidence="7">
    <location>
        <begin position="152"/>
        <end position="173"/>
    </location>
</feature>
<reference evidence="9" key="2">
    <citation type="journal article" date="2021" name="PeerJ">
        <title>Extensive microbial diversity within the chicken gut microbiome revealed by metagenomics and culture.</title>
        <authorList>
            <person name="Gilroy R."/>
            <person name="Ravi A."/>
            <person name="Getino M."/>
            <person name="Pursley I."/>
            <person name="Horton D.L."/>
            <person name="Alikhan N.F."/>
            <person name="Baker D."/>
            <person name="Gharbi K."/>
            <person name="Hall N."/>
            <person name="Watson M."/>
            <person name="Adriaenssens E.M."/>
            <person name="Foster-Nyarko E."/>
            <person name="Jarju S."/>
            <person name="Secka A."/>
            <person name="Antonio M."/>
            <person name="Oren A."/>
            <person name="Chaudhuri R.R."/>
            <person name="La Ragione R."/>
            <person name="Hildebrand F."/>
            <person name="Pallen M.J."/>
        </authorList>
    </citation>
    <scope>NUCLEOTIDE SEQUENCE</scope>
    <source>
        <strain evidence="9">CHK190-19873</strain>
    </source>
</reference>
<organism evidence="9 10">
    <name type="scientific">Candidatus Limivivens intestinipullorum</name>
    <dbReference type="NCBI Taxonomy" id="2840858"/>
    <lineage>
        <taxon>Bacteria</taxon>
        <taxon>Bacillati</taxon>
        <taxon>Bacillota</taxon>
        <taxon>Clostridia</taxon>
        <taxon>Lachnospirales</taxon>
        <taxon>Lachnospiraceae</taxon>
        <taxon>Lachnospiraceae incertae sedis</taxon>
        <taxon>Candidatus Limivivens</taxon>
    </lineage>
</organism>
<dbReference type="GO" id="GO:0055085">
    <property type="term" value="P:transmembrane transport"/>
    <property type="evidence" value="ECO:0007669"/>
    <property type="project" value="InterPro"/>
</dbReference>
<dbReference type="PROSITE" id="PS50928">
    <property type="entry name" value="ABC_TM1"/>
    <property type="match status" value="1"/>
</dbReference>
<comment type="subcellular location">
    <subcellularLocation>
        <location evidence="1 7">Cell membrane</location>
        <topology evidence="1 7">Multi-pass membrane protein</topology>
    </subcellularLocation>
</comment>
<evidence type="ECO:0000256" key="6">
    <source>
        <dbReference type="ARBA" id="ARBA00023136"/>
    </source>
</evidence>
<evidence type="ECO:0000313" key="9">
    <source>
        <dbReference type="EMBL" id="HIS30297.1"/>
    </source>
</evidence>
<reference evidence="9" key="1">
    <citation type="submission" date="2020-10" db="EMBL/GenBank/DDBJ databases">
        <authorList>
            <person name="Gilroy R."/>
        </authorList>
    </citation>
    <scope>NUCLEOTIDE SEQUENCE</scope>
    <source>
        <strain evidence="9">CHK190-19873</strain>
    </source>
</reference>
<evidence type="ECO:0000313" key="10">
    <source>
        <dbReference type="Proteomes" id="UP000823935"/>
    </source>
</evidence>
<dbReference type="InterPro" id="IPR051393">
    <property type="entry name" value="ABC_transporter_permease"/>
</dbReference>
<sequence length="302" mass="33606">MNLKKKGSFKAFLNNDNTVGYVFAAPFIIGFCGLTLIPMILSLYYAFCNYKIGSTAAFVGLENFINLFKDEIFHNSIFVTFQYVLIGVPLKLIFALFIAMLLTKPTKLQGLYRAVYYIPSLIGGSVAVALVWKQLFGSRGPIVNMIKDMGVTGFNFFGSSAWAFFPLVLCNAWQFGSSMLIFASGLKQIPADYYEAAEIDGAGAVKRFFKITLPCLSPMILFNLLMQLISGFMTFTQAQIITQGGPNHATEYVSLFIFTEGFTYQHMGYACAASWIILIIMAAITGIIFKTSKNWVFYEADD</sequence>
<evidence type="ECO:0000256" key="3">
    <source>
        <dbReference type="ARBA" id="ARBA00022475"/>
    </source>
</evidence>
<evidence type="ECO:0000256" key="4">
    <source>
        <dbReference type="ARBA" id="ARBA00022692"/>
    </source>
</evidence>
<dbReference type="GO" id="GO:0005886">
    <property type="term" value="C:plasma membrane"/>
    <property type="evidence" value="ECO:0007669"/>
    <property type="project" value="UniProtKB-SubCell"/>
</dbReference>
<dbReference type="SUPFAM" id="SSF161098">
    <property type="entry name" value="MetI-like"/>
    <property type="match status" value="1"/>
</dbReference>
<dbReference type="CDD" id="cd06261">
    <property type="entry name" value="TM_PBP2"/>
    <property type="match status" value="1"/>
</dbReference>
<feature type="domain" description="ABC transmembrane type-1" evidence="8">
    <location>
        <begin position="77"/>
        <end position="288"/>
    </location>
</feature>
<dbReference type="InterPro" id="IPR035906">
    <property type="entry name" value="MetI-like_sf"/>
</dbReference>
<comment type="caution">
    <text evidence="9">The sequence shown here is derived from an EMBL/GenBank/DDBJ whole genome shotgun (WGS) entry which is preliminary data.</text>
</comment>
<keyword evidence="4 7" id="KW-0812">Transmembrane</keyword>
<feature type="transmembrane region" description="Helical" evidence="7">
    <location>
        <begin position="21"/>
        <end position="47"/>
    </location>
</feature>
<keyword evidence="3" id="KW-1003">Cell membrane</keyword>
<comment type="similarity">
    <text evidence="7">Belongs to the binding-protein-dependent transport system permease family.</text>
</comment>
<dbReference type="Pfam" id="PF00528">
    <property type="entry name" value="BPD_transp_1"/>
    <property type="match status" value="1"/>
</dbReference>
<feature type="transmembrane region" description="Helical" evidence="7">
    <location>
        <begin position="114"/>
        <end position="132"/>
    </location>
</feature>
<keyword evidence="6 7" id="KW-0472">Membrane</keyword>
<gene>
    <name evidence="9" type="ORF">IAB44_01925</name>
</gene>
<name>A0A9D1EQB4_9FIRM</name>
<dbReference type="AlphaFoldDB" id="A0A9D1EQB4"/>
<proteinExistence type="inferred from homology"/>
<keyword evidence="2 7" id="KW-0813">Transport</keyword>
<dbReference type="PANTHER" id="PTHR30193">
    <property type="entry name" value="ABC TRANSPORTER PERMEASE PROTEIN"/>
    <property type="match status" value="1"/>
</dbReference>
<dbReference type="Gene3D" id="1.10.3720.10">
    <property type="entry name" value="MetI-like"/>
    <property type="match status" value="1"/>
</dbReference>
<feature type="transmembrane region" description="Helical" evidence="7">
    <location>
        <begin position="267"/>
        <end position="289"/>
    </location>
</feature>
<feature type="transmembrane region" description="Helical" evidence="7">
    <location>
        <begin position="215"/>
        <end position="235"/>
    </location>
</feature>
<evidence type="ECO:0000256" key="7">
    <source>
        <dbReference type="RuleBase" id="RU363032"/>
    </source>
</evidence>
<evidence type="ECO:0000256" key="5">
    <source>
        <dbReference type="ARBA" id="ARBA00022989"/>
    </source>
</evidence>
<protein>
    <submittedName>
        <fullName evidence="9">Sugar ABC transporter permease</fullName>
    </submittedName>
</protein>
<keyword evidence="5 7" id="KW-1133">Transmembrane helix</keyword>
<dbReference type="EMBL" id="DVIQ01000012">
    <property type="protein sequence ID" value="HIS30297.1"/>
    <property type="molecule type" value="Genomic_DNA"/>
</dbReference>
<evidence type="ECO:0000256" key="1">
    <source>
        <dbReference type="ARBA" id="ARBA00004651"/>
    </source>
</evidence>
<dbReference type="Proteomes" id="UP000823935">
    <property type="component" value="Unassembled WGS sequence"/>
</dbReference>
<feature type="transmembrane region" description="Helical" evidence="7">
    <location>
        <begin position="77"/>
        <end position="102"/>
    </location>
</feature>
<accession>A0A9D1EQB4</accession>
<evidence type="ECO:0000256" key="2">
    <source>
        <dbReference type="ARBA" id="ARBA00022448"/>
    </source>
</evidence>
<dbReference type="InterPro" id="IPR000515">
    <property type="entry name" value="MetI-like"/>
</dbReference>
<dbReference type="PANTHER" id="PTHR30193:SF1">
    <property type="entry name" value="ABC TRANSPORTER PERMEASE PROTEIN YESP-RELATED"/>
    <property type="match status" value="1"/>
</dbReference>